<evidence type="ECO:0000256" key="3">
    <source>
        <dbReference type="ARBA" id="ARBA00022475"/>
    </source>
</evidence>
<dbReference type="Proteomes" id="UP000001861">
    <property type="component" value="Unassembled WGS sequence"/>
</dbReference>
<evidence type="ECO:0000256" key="1">
    <source>
        <dbReference type="ARBA" id="ARBA00004651"/>
    </source>
</evidence>
<feature type="transmembrane region" description="Helical" evidence="8">
    <location>
        <begin position="69"/>
        <end position="88"/>
    </location>
</feature>
<feature type="transmembrane region" description="Helical" evidence="8">
    <location>
        <begin position="523"/>
        <end position="545"/>
    </location>
</feature>
<evidence type="ECO:0000313" key="9">
    <source>
        <dbReference type="EMBL" id="EAU86983.2"/>
    </source>
</evidence>
<evidence type="ECO:0000256" key="4">
    <source>
        <dbReference type="ARBA" id="ARBA00022692"/>
    </source>
</evidence>
<dbReference type="OrthoDB" id="2119662at2759"/>
<dbReference type="InterPro" id="IPR052031">
    <property type="entry name" value="Membrane_Transporter-Flippase"/>
</dbReference>
<feature type="transmembrane region" description="Helical" evidence="8">
    <location>
        <begin position="493"/>
        <end position="511"/>
    </location>
</feature>
<feature type="transmembrane region" description="Helical" evidence="8">
    <location>
        <begin position="458"/>
        <end position="481"/>
    </location>
</feature>
<dbReference type="OMA" id="CYIFYAM"/>
<evidence type="ECO:0000256" key="5">
    <source>
        <dbReference type="ARBA" id="ARBA00022989"/>
    </source>
</evidence>
<feature type="transmembrane region" description="Helical" evidence="8">
    <location>
        <begin position="213"/>
        <end position="232"/>
    </location>
</feature>
<dbReference type="eggNOG" id="ENOG502RBVG">
    <property type="taxonomic scope" value="Eukaryota"/>
</dbReference>
<dbReference type="PANTHER" id="PTHR43549:SF2">
    <property type="entry name" value="MULTIDRUG RESISTANCE PROTEIN NORM-RELATED"/>
    <property type="match status" value="1"/>
</dbReference>
<feature type="transmembrane region" description="Helical" evidence="8">
    <location>
        <begin position="169"/>
        <end position="193"/>
    </location>
</feature>
<keyword evidence="10" id="KW-1185">Reference proteome</keyword>
<evidence type="ECO:0000256" key="8">
    <source>
        <dbReference type="SAM" id="Phobius"/>
    </source>
</evidence>
<dbReference type="AlphaFoldDB" id="A8NLZ4"/>
<evidence type="ECO:0000256" key="7">
    <source>
        <dbReference type="SAM" id="MobiDB-lite"/>
    </source>
</evidence>
<feature type="compositionally biased region" description="Basic and acidic residues" evidence="7">
    <location>
        <begin position="31"/>
        <end position="42"/>
    </location>
</feature>
<feature type="region of interest" description="Disordered" evidence="7">
    <location>
        <begin position="1"/>
        <end position="59"/>
    </location>
</feature>
<dbReference type="RefSeq" id="XP_001834809.2">
    <property type="nucleotide sequence ID" value="XM_001834757.2"/>
</dbReference>
<gene>
    <name evidence="9" type="ORF">CC1G_08454</name>
</gene>
<feature type="transmembrane region" description="Helical" evidence="8">
    <location>
        <begin position="416"/>
        <end position="438"/>
    </location>
</feature>
<keyword evidence="5 8" id="KW-1133">Transmembrane helix</keyword>
<accession>A8NLZ4</accession>
<dbReference type="GO" id="GO:0005886">
    <property type="term" value="C:plasma membrane"/>
    <property type="evidence" value="ECO:0007669"/>
    <property type="project" value="UniProtKB-SubCell"/>
</dbReference>
<comment type="caution">
    <text evidence="9">The sequence shown here is derived from an EMBL/GenBank/DDBJ whole genome shotgun (WGS) entry which is preliminary data.</text>
</comment>
<sequence>MPQASSSSYIPLPQSEEDPSLLSVYQRHTNRTMEGRDSKVEDSPPLSPTERPGPDRDGVKVSKITRWRASYHGALAFNIAAFIIPAIYGTLSKMWIANIDSSLVSTADAYTYFSCVVEVLNEGLPRAAWYVIISSLLHQALYPHTVSYRSTIGRGDTTLDTPTQLLSRLSLTYTLISVQSICGFVLSIVFLAAAPGFVQTFVPGDAREVSIKFIRILAFDALASTVNTAVSLGTRALDKPDVPLMMSSVQTVIQIFLELALVSTVHVKGFTPTIQTVATIKLVCDLVGAATGLAYFIYLVKRTTSQRSIDTKGLKWFSFDSLKVLIKPGQWTFAESAIRNAIYLWQIRGVVSMGQSYATAWGVFNTIRWGLVMVPVFSLEATSNAFVGHRWGIYREANPHPARPSWMDIKFITTPALRSVALVLLIEVPLFIALSVRGAAPFAKYLSNSDEVAEITAIMWRSIDWCYICYGVSTQLATILLATQTRWYLYQSLISNIFYALPWAIALPRIGITPDTAWKYHKWVFGGSLVVSLVIILVVVSVWIVRLRGWKIRAA</sequence>
<evidence type="ECO:0000313" key="10">
    <source>
        <dbReference type="Proteomes" id="UP000001861"/>
    </source>
</evidence>
<protein>
    <submittedName>
        <fullName evidence="9">Uncharacterized protein</fullName>
    </submittedName>
</protein>
<dbReference type="STRING" id="240176.A8NLZ4"/>
<feature type="transmembrane region" description="Helical" evidence="8">
    <location>
        <begin position="278"/>
        <end position="300"/>
    </location>
</feature>
<reference evidence="9 10" key="1">
    <citation type="journal article" date="2010" name="Proc. Natl. Acad. Sci. U.S.A.">
        <title>Insights into evolution of multicellular fungi from the assembled chromosomes of the mushroom Coprinopsis cinerea (Coprinus cinereus).</title>
        <authorList>
            <person name="Stajich J.E."/>
            <person name="Wilke S.K."/>
            <person name="Ahren D."/>
            <person name="Au C.H."/>
            <person name="Birren B.W."/>
            <person name="Borodovsky M."/>
            <person name="Burns C."/>
            <person name="Canback B."/>
            <person name="Casselton L.A."/>
            <person name="Cheng C.K."/>
            <person name="Deng J."/>
            <person name="Dietrich F.S."/>
            <person name="Fargo D.C."/>
            <person name="Farman M.L."/>
            <person name="Gathman A.C."/>
            <person name="Goldberg J."/>
            <person name="Guigo R."/>
            <person name="Hoegger P.J."/>
            <person name="Hooker J.B."/>
            <person name="Huggins A."/>
            <person name="James T.Y."/>
            <person name="Kamada T."/>
            <person name="Kilaru S."/>
            <person name="Kodira C."/>
            <person name="Kues U."/>
            <person name="Kupfer D."/>
            <person name="Kwan H.S."/>
            <person name="Lomsadze A."/>
            <person name="Li W."/>
            <person name="Lilly W.W."/>
            <person name="Ma L.J."/>
            <person name="Mackey A.J."/>
            <person name="Manning G."/>
            <person name="Martin F."/>
            <person name="Muraguchi H."/>
            <person name="Natvig D.O."/>
            <person name="Palmerini H."/>
            <person name="Ramesh M.A."/>
            <person name="Rehmeyer C.J."/>
            <person name="Roe B.A."/>
            <person name="Shenoy N."/>
            <person name="Stanke M."/>
            <person name="Ter-Hovhannisyan V."/>
            <person name="Tunlid A."/>
            <person name="Velagapudi R."/>
            <person name="Vision T.J."/>
            <person name="Zeng Q."/>
            <person name="Zolan M.E."/>
            <person name="Pukkila P.J."/>
        </authorList>
    </citation>
    <scope>NUCLEOTIDE SEQUENCE [LARGE SCALE GENOMIC DNA]</scope>
    <source>
        <strain evidence="10">Okayama-7 / 130 / ATCC MYA-4618 / FGSC 9003</strain>
    </source>
</reference>
<dbReference type="PANTHER" id="PTHR43549">
    <property type="entry name" value="MULTIDRUG RESISTANCE PROTEIN YPNP-RELATED"/>
    <property type="match status" value="1"/>
</dbReference>
<dbReference type="KEGG" id="cci:CC1G_08454"/>
<proteinExistence type="predicted"/>
<dbReference type="EMBL" id="AACS02000012">
    <property type="protein sequence ID" value="EAU86983.2"/>
    <property type="molecule type" value="Genomic_DNA"/>
</dbReference>
<dbReference type="VEuPathDB" id="FungiDB:CC1G_08454"/>
<keyword evidence="4 8" id="KW-0812">Transmembrane</keyword>
<dbReference type="HOGENOM" id="CLU_030965_1_0_1"/>
<evidence type="ECO:0000256" key="6">
    <source>
        <dbReference type="ARBA" id="ARBA00023136"/>
    </source>
</evidence>
<dbReference type="GeneID" id="6011326"/>
<organism evidence="9 10">
    <name type="scientific">Coprinopsis cinerea (strain Okayama-7 / 130 / ATCC MYA-4618 / FGSC 9003)</name>
    <name type="common">Inky cap fungus</name>
    <name type="synonym">Hormographiella aspergillata</name>
    <dbReference type="NCBI Taxonomy" id="240176"/>
    <lineage>
        <taxon>Eukaryota</taxon>
        <taxon>Fungi</taxon>
        <taxon>Dikarya</taxon>
        <taxon>Basidiomycota</taxon>
        <taxon>Agaricomycotina</taxon>
        <taxon>Agaricomycetes</taxon>
        <taxon>Agaricomycetidae</taxon>
        <taxon>Agaricales</taxon>
        <taxon>Agaricineae</taxon>
        <taxon>Psathyrellaceae</taxon>
        <taxon>Coprinopsis</taxon>
    </lineage>
</organism>
<keyword evidence="2" id="KW-0813">Transport</keyword>
<evidence type="ECO:0000256" key="2">
    <source>
        <dbReference type="ARBA" id="ARBA00022448"/>
    </source>
</evidence>
<comment type="subcellular location">
    <subcellularLocation>
        <location evidence="1">Cell membrane</location>
        <topology evidence="1">Multi-pass membrane protein</topology>
    </subcellularLocation>
</comment>
<keyword evidence="3" id="KW-1003">Cell membrane</keyword>
<keyword evidence="6 8" id="KW-0472">Membrane</keyword>
<name>A8NLZ4_COPC7</name>
<dbReference type="InParanoid" id="A8NLZ4"/>